<dbReference type="SUPFAM" id="SSF48013">
    <property type="entry name" value="NusB-like"/>
    <property type="match status" value="1"/>
</dbReference>
<comment type="function">
    <text evidence="6">Involved in transcription antitermination. Required for transcription of ribosomal RNA (rRNA) genes. Binds specifically to the boxA antiterminator sequence of the ribosomal RNA (rrn) operons.</text>
</comment>
<evidence type="ECO:0000256" key="3">
    <source>
        <dbReference type="ARBA" id="ARBA00022884"/>
    </source>
</evidence>
<gene>
    <name evidence="6 9" type="primary">nusB</name>
    <name evidence="9" type="ORF">ACFORJ_11530</name>
</gene>
<dbReference type="Pfam" id="PF01029">
    <property type="entry name" value="NusB"/>
    <property type="match status" value="1"/>
</dbReference>
<evidence type="ECO:0000313" key="10">
    <source>
        <dbReference type="Proteomes" id="UP001595751"/>
    </source>
</evidence>
<evidence type="ECO:0000313" key="9">
    <source>
        <dbReference type="EMBL" id="MFC3850787.1"/>
    </source>
</evidence>
<evidence type="ECO:0000256" key="6">
    <source>
        <dbReference type="HAMAP-Rule" id="MF_00073"/>
    </source>
</evidence>
<evidence type="ECO:0000256" key="1">
    <source>
        <dbReference type="ARBA" id="ARBA00005952"/>
    </source>
</evidence>
<reference evidence="10" key="1">
    <citation type="journal article" date="2019" name="Int. J. Syst. Evol. Microbiol.">
        <title>The Global Catalogue of Microorganisms (GCM) 10K type strain sequencing project: providing services to taxonomists for standard genome sequencing and annotation.</title>
        <authorList>
            <consortium name="The Broad Institute Genomics Platform"/>
            <consortium name="The Broad Institute Genome Sequencing Center for Infectious Disease"/>
            <person name="Wu L."/>
            <person name="Ma J."/>
        </authorList>
    </citation>
    <scope>NUCLEOTIDE SEQUENCE [LARGE SCALE GENOMIC DNA]</scope>
    <source>
        <strain evidence="10">CCUG 53252</strain>
    </source>
</reference>
<dbReference type="PANTHER" id="PTHR11078:SF3">
    <property type="entry name" value="ANTITERMINATION NUSB DOMAIN-CONTAINING PROTEIN"/>
    <property type="match status" value="1"/>
</dbReference>
<dbReference type="HAMAP" id="MF_00073">
    <property type="entry name" value="NusB"/>
    <property type="match status" value="1"/>
</dbReference>
<dbReference type="NCBIfam" id="TIGR01951">
    <property type="entry name" value="nusB"/>
    <property type="match status" value="1"/>
</dbReference>
<evidence type="ECO:0000259" key="8">
    <source>
        <dbReference type="Pfam" id="PF01029"/>
    </source>
</evidence>
<name>A0ABV7ZTQ5_9CORY</name>
<organism evidence="9 10">
    <name type="scientific">Corynebacterium hansenii</name>
    <dbReference type="NCBI Taxonomy" id="394964"/>
    <lineage>
        <taxon>Bacteria</taxon>
        <taxon>Bacillati</taxon>
        <taxon>Actinomycetota</taxon>
        <taxon>Actinomycetes</taxon>
        <taxon>Mycobacteriales</taxon>
        <taxon>Corynebacteriaceae</taxon>
        <taxon>Corynebacterium</taxon>
    </lineage>
</organism>
<keyword evidence="3 6" id="KW-0694">RNA-binding</keyword>
<dbReference type="PANTHER" id="PTHR11078">
    <property type="entry name" value="N UTILIZATION SUBSTANCE PROTEIN B-RELATED"/>
    <property type="match status" value="1"/>
</dbReference>
<feature type="domain" description="NusB/RsmB/TIM44" evidence="8">
    <location>
        <begin position="24"/>
        <end position="151"/>
    </location>
</feature>
<evidence type="ECO:0000256" key="5">
    <source>
        <dbReference type="ARBA" id="ARBA00023163"/>
    </source>
</evidence>
<sequence>MSEKNSGKDSGKEINYKRRGARYRARRRAVDLLFEAEQRGVDPEKLIDERLVLARDEQSGVAPIAEYTEEIVRGVALEIDGIDSTIASYLSPEWPMRRLPAVDRAILRVGTWELFHNPDVPPRVAVVEGVELASEYSTDVAPPYINAVLDAEADIAGQARMAAAAVRVSSAPADAAPIVPGTPTMPEPGVEVVEAGPADATDAADDAGAGPSSSAETGEAKAD</sequence>
<dbReference type="Proteomes" id="UP001595751">
    <property type="component" value="Unassembled WGS sequence"/>
</dbReference>
<keyword evidence="4 6" id="KW-0805">Transcription regulation</keyword>
<keyword evidence="5 6" id="KW-0804">Transcription</keyword>
<feature type="region of interest" description="Disordered" evidence="7">
    <location>
        <begin position="177"/>
        <end position="223"/>
    </location>
</feature>
<dbReference type="Gene3D" id="1.10.940.10">
    <property type="entry name" value="NusB-like"/>
    <property type="match status" value="1"/>
</dbReference>
<dbReference type="RefSeq" id="WP_290293088.1">
    <property type="nucleotide sequence ID" value="NZ_CP047211.1"/>
</dbReference>
<keyword evidence="10" id="KW-1185">Reference proteome</keyword>
<evidence type="ECO:0000256" key="4">
    <source>
        <dbReference type="ARBA" id="ARBA00023015"/>
    </source>
</evidence>
<feature type="compositionally biased region" description="Low complexity" evidence="7">
    <location>
        <begin position="195"/>
        <end position="215"/>
    </location>
</feature>
<dbReference type="InterPro" id="IPR035926">
    <property type="entry name" value="NusB-like_sf"/>
</dbReference>
<evidence type="ECO:0000256" key="2">
    <source>
        <dbReference type="ARBA" id="ARBA00022814"/>
    </source>
</evidence>
<dbReference type="EMBL" id="JBHRZN010000004">
    <property type="protein sequence ID" value="MFC3850787.1"/>
    <property type="molecule type" value="Genomic_DNA"/>
</dbReference>
<dbReference type="InterPro" id="IPR006027">
    <property type="entry name" value="NusB_RsmB_TIM44"/>
</dbReference>
<proteinExistence type="inferred from homology"/>
<evidence type="ECO:0000256" key="7">
    <source>
        <dbReference type="SAM" id="MobiDB-lite"/>
    </source>
</evidence>
<keyword evidence="2 6" id="KW-0889">Transcription antitermination</keyword>
<comment type="caution">
    <text evidence="9">The sequence shown here is derived from an EMBL/GenBank/DDBJ whole genome shotgun (WGS) entry which is preliminary data.</text>
</comment>
<dbReference type="InterPro" id="IPR011605">
    <property type="entry name" value="NusB_fam"/>
</dbReference>
<accession>A0ABV7ZTQ5</accession>
<protein>
    <recommendedName>
        <fullName evidence="6">Transcription antitermination protein NusB</fullName>
    </recommendedName>
    <alternativeName>
        <fullName evidence="6">Antitermination factor NusB</fullName>
    </alternativeName>
</protein>
<comment type="similarity">
    <text evidence="1 6">Belongs to the NusB family.</text>
</comment>